<name>A0A377PXM6_9HELI</name>
<comment type="catalytic activity">
    <reaction evidence="5">
        <text>a 2'-deoxyadenosine in DNA + S-adenosyl-L-methionine = an N(6)-methyl-2'-deoxyadenosine in DNA + S-adenosyl-L-homocysteine + H(+)</text>
        <dbReference type="Rhea" id="RHEA:15197"/>
        <dbReference type="Rhea" id="RHEA-COMP:12418"/>
        <dbReference type="Rhea" id="RHEA-COMP:12419"/>
        <dbReference type="ChEBI" id="CHEBI:15378"/>
        <dbReference type="ChEBI" id="CHEBI:57856"/>
        <dbReference type="ChEBI" id="CHEBI:59789"/>
        <dbReference type="ChEBI" id="CHEBI:90615"/>
        <dbReference type="ChEBI" id="CHEBI:90616"/>
        <dbReference type="EC" id="2.1.1.72"/>
    </reaction>
</comment>
<evidence type="ECO:0000256" key="2">
    <source>
        <dbReference type="ARBA" id="ARBA00011900"/>
    </source>
</evidence>
<evidence type="ECO:0000256" key="1">
    <source>
        <dbReference type="ARBA" id="ARBA00006594"/>
    </source>
</evidence>
<feature type="domain" description="DNA methylase adenine-specific" evidence="6">
    <location>
        <begin position="325"/>
        <end position="534"/>
    </location>
</feature>
<dbReference type="InterPro" id="IPR041635">
    <property type="entry name" value="Type_ISP_LLaBIII_C"/>
</dbReference>
<sequence>MQFLKDYLKAVQNISPQDKEHTYRTYLHNLLQSLKENLSTQDKALQSLHIKHEPNNDKEGRGAPDFLIQNQGLMIGYIENKRVNADLDSVAQSPQIEKYLRLSDNLMLTDYLRFCLVRKNDKGKAQIVQECRICDLSQLKATLKNKTFLESKEKELTELFKLFFAHSPKPIITAQEFASTLAQRTQILKNSLIEAQENTHITSLYETFKEQLYKELNFTEFADSLAQTLTYSLFLARLNNTSGKEIDLYNAKAFIPKSFPLIRAMSGFLDNLEDLDSIKWLIGEILYIINHIDIISIIKELNKASEKDLLGHYTTHFTHKDPYLHFYETFLSQYDPRLREIRGVYYTPASVVSFIINAIDSILKKDFTLQNGLGASLENDNITLLDFATGTGTFLLEAFRKALESIPKDSPRYNPKVLLSRFFGFEFLIAPYTIAHLKLSQSFKEEFNAPLHDRESLNIRLTNTLYFNKERDEKRKQSNLFAGMIELAQEFKEAQRIKENAILIITGNPPYSGASANKGLFEDNVRITYGLEPSEAHLNENEQKYIDLHLKNKTKESQKAFKAILERKKLKNEKNPKWLLDDYVKFICFAESKIKAQHSGIFAFISNNSFLDNPTFRGMRYHLLKTFDTIYILDLHGNARKKEAAPDGSKDENVFDIMQGVSINIFVKNSKKSLKGGACHSEPTGEESRDISHSLNMTNNLSTLYHYDLYGKRSDKTNFLYENTLDSIAWTTLEPKEPFYLFIPQNESLRAEYDKGWSVKDIFKVSSVGIVGGRDKFVMSDSDSLESLERFKKRIKRFMELDKESARQEFDLGKDSRDWKIEYAQKELRDTGNNSNNYVKIHYRPFDFRWTYYTGKSKGFHCMPRGEVMQHFLQGKNQALLVSRQSSAVGDDEINTIAITDKIVDINFYRRGGEQVMPLYLKNTESSKEKKSKKTKTCHDLRATARSISQDSDRDISLNAQYDKFEWVENFTPEFREFIDSKYNEHFSPEQILGYIYAVLFHKDYREKYIDFLKIDFPKIPFVESKEKFLALSALGQELILTHLMQDLQQEREREREQK</sequence>
<dbReference type="REBASE" id="431917">
    <property type="entry name" value="Hmu12714ORF1160P"/>
</dbReference>
<dbReference type="PANTHER" id="PTHR33841:SF1">
    <property type="entry name" value="DNA METHYLTRANSFERASE A"/>
    <property type="match status" value="1"/>
</dbReference>
<proteinExistence type="inferred from homology"/>
<organism evidence="8 9">
    <name type="scientific">Helicobacter muridarum</name>
    <dbReference type="NCBI Taxonomy" id="216"/>
    <lineage>
        <taxon>Bacteria</taxon>
        <taxon>Pseudomonadati</taxon>
        <taxon>Campylobacterota</taxon>
        <taxon>Epsilonproteobacteria</taxon>
        <taxon>Campylobacterales</taxon>
        <taxon>Helicobacteraceae</taxon>
        <taxon>Helicobacter</taxon>
    </lineage>
</organism>
<dbReference type="Pfam" id="PF02384">
    <property type="entry name" value="N6_Mtase"/>
    <property type="match status" value="1"/>
</dbReference>
<dbReference type="InterPro" id="IPR050953">
    <property type="entry name" value="N4_N6_ade-DNA_methylase"/>
</dbReference>
<evidence type="ECO:0000313" key="8">
    <source>
        <dbReference type="EMBL" id="STQ86353.1"/>
    </source>
</evidence>
<dbReference type="RefSeq" id="WP_052089492.1">
    <property type="nucleotide sequence ID" value="NZ_FZML01000010.1"/>
</dbReference>
<evidence type="ECO:0000313" key="9">
    <source>
        <dbReference type="Proteomes" id="UP000255139"/>
    </source>
</evidence>
<keyword evidence="3 8" id="KW-0489">Methyltransferase</keyword>
<dbReference type="InterPro" id="IPR029063">
    <property type="entry name" value="SAM-dependent_MTases_sf"/>
</dbReference>
<dbReference type="PANTHER" id="PTHR33841">
    <property type="entry name" value="DNA METHYLTRANSFERASE YEEA-RELATED"/>
    <property type="match status" value="1"/>
</dbReference>
<reference evidence="8 9" key="1">
    <citation type="submission" date="2018-06" db="EMBL/GenBank/DDBJ databases">
        <authorList>
            <consortium name="Pathogen Informatics"/>
            <person name="Doyle S."/>
        </authorList>
    </citation>
    <scope>NUCLEOTIDE SEQUENCE [LARGE SCALE GENOMIC DNA]</scope>
    <source>
        <strain evidence="8 9">NCTC12714</strain>
    </source>
</reference>
<dbReference type="Pfam" id="PF18135">
    <property type="entry name" value="Type_ISP_C"/>
    <property type="match status" value="1"/>
</dbReference>
<evidence type="ECO:0000256" key="5">
    <source>
        <dbReference type="ARBA" id="ARBA00047942"/>
    </source>
</evidence>
<dbReference type="EMBL" id="UGJE01000002">
    <property type="protein sequence ID" value="STQ86353.1"/>
    <property type="molecule type" value="Genomic_DNA"/>
</dbReference>
<evidence type="ECO:0000256" key="4">
    <source>
        <dbReference type="ARBA" id="ARBA00022679"/>
    </source>
</evidence>
<dbReference type="GO" id="GO:0032259">
    <property type="term" value="P:methylation"/>
    <property type="evidence" value="ECO:0007669"/>
    <property type="project" value="UniProtKB-KW"/>
</dbReference>
<dbReference type="SUPFAM" id="SSF53335">
    <property type="entry name" value="S-adenosyl-L-methionine-dependent methyltransferases"/>
    <property type="match status" value="1"/>
</dbReference>
<dbReference type="InterPro" id="IPR003356">
    <property type="entry name" value="DNA_methylase_A-5"/>
</dbReference>
<gene>
    <name evidence="8" type="ORF">NCTC12714_01160</name>
</gene>
<dbReference type="Proteomes" id="UP000255139">
    <property type="component" value="Unassembled WGS sequence"/>
</dbReference>
<keyword evidence="4 8" id="KW-0808">Transferase</keyword>
<keyword evidence="9" id="KW-1185">Reference proteome</keyword>
<dbReference type="GO" id="GO:0009007">
    <property type="term" value="F:site-specific DNA-methyltransferase (adenine-specific) activity"/>
    <property type="evidence" value="ECO:0007669"/>
    <property type="project" value="UniProtKB-EC"/>
</dbReference>
<feature type="domain" description="Type ISP restriction-modification enzyme LLaBIII C-terminal specificity" evidence="7">
    <location>
        <begin position="761"/>
        <end position="1050"/>
    </location>
</feature>
<dbReference type="Gene3D" id="3.40.50.150">
    <property type="entry name" value="Vaccinia Virus protein VP39"/>
    <property type="match status" value="1"/>
</dbReference>
<accession>A0A377PXM6</accession>
<dbReference type="PRINTS" id="PR00507">
    <property type="entry name" value="N12N6MTFRASE"/>
</dbReference>
<comment type="similarity">
    <text evidence="1">Belongs to the N(4)/N(6)-methyltransferase family.</text>
</comment>
<evidence type="ECO:0000256" key="3">
    <source>
        <dbReference type="ARBA" id="ARBA00022603"/>
    </source>
</evidence>
<dbReference type="GO" id="GO:0008170">
    <property type="term" value="F:N-methyltransferase activity"/>
    <property type="evidence" value="ECO:0007669"/>
    <property type="project" value="InterPro"/>
</dbReference>
<protein>
    <recommendedName>
        <fullName evidence="2">site-specific DNA-methyltransferase (adenine-specific)</fullName>
        <ecNumber evidence="2">2.1.1.72</ecNumber>
    </recommendedName>
</protein>
<dbReference type="EC" id="2.1.1.72" evidence="2"/>
<dbReference type="AlphaFoldDB" id="A0A377PXM6"/>
<evidence type="ECO:0000259" key="7">
    <source>
        <dbReference type="Pfam" id="PF18135"/>
    </source>
</evidence>
<dbReference type="GO" id="GO:0003677">
    <property type="term" value="F:DNA binding"/>
    <property type="evidence" value="ECO:0007669"/>
    <property type="project" value="InterPro"/>
</dbReference>
<evidence type="ECO:0000259" key="6">
    <source>
        <dbReference type="Pfam" id="PF02384"/>
    </source>
</evidence>